<dbReference type="EMBL" id="LAYY01000016">
    <property type="protein sequence ID" value="KKK37270.1"/>
    <property type="molecule type" value="Genomic_DNA"/>
</dbReference>
<dbReference type="SUPFAM" id="SSF49764">
    <property type="entry name" value="HSP20-like chaperones"/>
    <property type="match status" value="1"/>
</dbReference>
<name>A0A0M2SXC6_9BACI</name>
<comment type="caution">
    <text evidence="1">The sequence shown here is derived from an EMBL/GenBank/DDBJ whole genome shotgun (WGS) entry which is preliminary data.</text>
</comment>
<sequence>MFPWKNLPLNETMKEKLGNINPQNIDQFVQEMVGQMFPQHMESMLNPQEWLKSMQNHGQHQPESLNGLNASIFETHEFVYIRIPIKKEQWLKSMKVYHTSTEAIIEHIPAQGDKHTLGFPAPVKKKGAVASHKDGILEIRIPRLTHHQFSEIDVNEI</sequence>
<proteinExistence type="predicted"/>
<keyword evidence="1" id="KW-0167">Capsid protein</keyword>
<accession>A0A0M2SXC6</accession>
<protein>
    <submittedName>
        <fullName evidence="1">Spore coat protein</fullName>
    </submittedName>
</protein>
<dbReference type="OrthoDB" id="2905328at2"/>
<dbReference type="Proteomes" id="UP000034166">
    <property type="component" value="Unassembled WGS sequence"/>
</dbReference>
<dbReference type="RefSeq" id="WP_046524608.1">
    <property type="nucleotide sequence ID" value="NZ_LAYY01000016.1"/>
</dbReference>
<organism evidence="1 2">
    <name type="scientific">Mesobacillus campisalis</name>
    <dbReference type="NCBI Taxonomy" id="1408103"/>
    <lineage>
        <taxon>Bacteria</taxon>
        <taxon>Bacillati</taxon>
        <taxon>Bacillota</taxon>
        <taxon>Bacilli</taxon>
        <taxon>Bacillales</taxon>
        <taxon>Bacillaceae</taxon>
        <taxon>Mesobacillus</taxon>
    </lineage>
</organism>
<evidence type="ECO:0000313" key="2">
    <source>
        <dbReference type="Proteomes" id="UP000034166"/>
    </source>
</evidence>
<dbReference type="CDD" id="cd06464">
    <property type="entry name" value="ACD_sHsps-like"/>
    <property type="match status" value="1"/>
</dbReference>
<keyword evidence="2" id="KW-1185">Reference proteome</keyword>
<dbReference type="InterPro" id="IPR008978">
    <property type="entry name" value="HSP20-like_chaperone"/>
</dbReference>
<evidence type="ECO:0000313" key="1">
    <source>
        <dbReference type="EMBL" id="KKK37270.1"/>
    </source>
</evidence>
<gene>
    <name evidence="1" type="ORF">WQ57_15065</name>
</gene>
<keyword evidence="1" id="KW-0946">Virion</keyword>
<dbReference type="PATRIC" id="fig|1408103.3.peg.3388"/>
<reference evidence="1 2" key="1">
    <citation type="submission" date="2015-04" db="EMBL/GenBank/DDBJ databases">
        <title>Taxonomic description and genome sequence of Bacillus campisalis sp. nov., a novel member of the genus Bacillus isolated from solar saltern.</title>
        <authorList>
            <person name="Mathan Kumar R."/>
            <person name="Kaur G."/>
            <person name="Kumar A."/>
            <person name="Singh N.K."/>
            <person name="Kaur N."/>
            <person name="Kumar N."/>
            <person name="Mayilraj S."/>
        </authorList>
    </citation>
    <scope>NUCLEOTIDE SEQUENCE [LARGE SCALE GENOMIC DNA]</scope>
    <source>
        <strain evidence="1 2">SA2-6</strain>
    </source>
</reference>
<dbReference type="AlphaFoldDB" id="A0A0M2SXC6"/>